<organism evidence="1 2">
    <name type="scientific">Acaryochloris marina (strain MBIC 11017)</name>
    <dbReference type="NCBI Taxonomy" id="329726"/>
    <lineage>
        <taxon>Bacteria</taxon>
        <taxon>Bacillati</taxon>
        <taxon>Cyanobacteriota</taxon>
        <taxon>Cyanophyceae</taxon>
        <taxon>Acaryochloridales</taxon>
        <taxon>Acaryochloridaceae</taxon>
        <taxon>Acaryochloris</taxon>
    </lineage>
</organism>
<name>A8ZQA8_ACAM1</name>
<keyword evidence="2" id="KW-1185">Reference proteome</keyword>
<evidence type="ECO:0000313" key="1">
    <source>
        <dbReference type="EMBL" id="ABW33194.1"/>
    </source>
</evidence>
<evidence type="ECO:0000313" key="2">
    <source>
        <dbReference type="Proteomes" id="UP000000268"/>
    </source>
</evidence>
<dbReference type="Proteomes" id="UP000000268">
    <property type="component" value="Plasmid pREB7"/>
</dbReference>
<dbReference type="AlphaFoldDB" id="A8ZQA8"/>
<protein>
    <submittedName>
        <fullName evidence="1">Uncharacterized protein</fullName>
    </submittedName>
</protein>
<reference evidence="1 2" key="1">
    <citation type="journal article" date="2008" name="Proc. Natl. Acad. Sci. U.S.A.">
        <title>Niche adaptation and genome expansion in the chlorophyll d-producing cyanobacterium Acaryochloris marina.</title>
        <authorList>
            <person name="Swingley W.D."/>
            <person name="Chen M."/>
            <person name="Cheung P.C."/>
            <person name="Conrad A.L."/>
            <person name="Dejesa L.C."/>
            <person name="Hao J."/>
            <person name="Honchak B.M."/>
            <person name="Karbach L.E."/>
            <person name="Kurdoglu A."/>
            <person name="Lahiri S."/>
            <person name="Mastrian S.D."/>
            <person name="Miyashita H."/>
            <person name="Page L."/>
            <person name="Ramakrishna P."/>
            <person name="Satoh S."/>
            <person name="Sattley W.M."/>
            <person name="Shimada Y."/>
            <person name="Taylor H.L."/>
            <person name="Tomo T."/>
            <person name="Tsuchiya T."/>
            <person name="Wang Z.T."/>
            <person name="Raymond J."/>
            <person name="Mimuro M."/>
            <person name="Blankenship R.E."/>
            <person name="Touchman J.W."/>
        </authorList>
    </citation>
    <scope>NUCLEOTIDE SEQUENCE [LARGE SCALE GENOMIC DNA]</scope>
    <source>
        <strain evidence="2">MBIC 11017</strain>
        <plasmid evidence="2">Plasmid pREB7</plasmid>
    </source>
</reference>
<geneLocation type="plasmid" evidence="1 2">
    <name>pREB7</name>
</geneLocation>
<gene>
    <name evidence="1" type="ordered locus">AM1_G0014</name>
</gene>
<keyword evidence="1" id="KW-0614">Plasmid</keyword>
<accession>A8ZQA8</accession>
<dbReference type="HOGENOM" id="CLU_3303037_0_0_3"/>
<dbReference type="EMBL" id="CP000844">
    <property type="protein sequence ID" value="ABW33194.1"/>
    <property type="molecule type" value="Genomic_DNA"/>
</dbReference>
<dbReference type="KEGG" id="amr:AM1_G0014"/>
<sequence>MFVAKRQKNKGIHCSEASADALAAMKTVKLNQTWEHLLG</sequence>
<proteinExistence type="predicted"/>